<reference evidence="8" key="1">
    <citation type="journal article" date="2019" name="Int. J. Syst. Evol. Microbiol.">
        <title>The Global Catalogue of Microorganisms (GCM) 10K type strain sequencing project: providing services to taxonomists for standard genome sequencing and annotation.</title>
        <authorList>
            <consortium name="The Broad Institute Genomics Platform"/>
            <consortium name="The Broad Institute Genome Sequencing Center for Infectious Disease"/>
            <person name="Wu L."/>
            <person name="Ma J."/>
        </authorList>
    </citation>
    <scope>NUCLEOTIDE SEQUENCE [LARGE SCALE GENOMIC DNA]</scope>
    <source>
        <strain evidence="8">JCM 18541</strain>
    </source>
</reference>
<organism evidence="7 8">
    <name type="scientific">Rothia endophytica</name>
    <dbReference type="NCBI Taxonomy" id="1324766"/>
    <lineage>
        <taxon>Bacteria</taxon>
        <taxon>Bacillati</taxon>
        <taxon>Actinomycetota</taxon>
        <taxon>Actinomycetes</taxon>
        <taxon>Micrococcales</taxon>
        <taxon>Micrococcaceae</taxon>
        <taxon>Rothia</taxon>
    </lineage>
</organism>
<feature type="transmembrane region" description="Helical" evidence="6">
    <location>
        <begin position="86"/>
        <end position="106"/>
    </location>
</feature>
<dbReference type="Proteomes" id="UP001500187">
    <property type="component" value="Unassembled WGS sequence"/>
</dbReference>
<dbReference type="RefSeq" id="WP_345446088.1">
    <property type="nucleotide sequence ID" value="NZ_BAABKP010000002.1"/>
</dbReference>
<keyword evidence="5 6" id="KW-0472">Membrane</keyword>
<gene>
    <name evidence="7" type="ORF">GCM10023352_14520</name>
</gene>
<feature type="transmembrane region" description="Helical" evidence="6">
    <location>
        <begin position="354"/>
        <end position="376"/>
    </location>
</feature>
<evidence type="ECO:0000256" key="6">
    <source>
        <dbReference type="SAM" id="Phobius"/>
    </source>
</evidence>
<dbReference type="EMBL" id="BAABKP010000002">
    <property type="protein sequence ID" value="GAA4796250.1"/>
    <property type="molecule type" value="Genomic_DNA"/>
</dbReference>
<sequence>MARSLAKSGAFSTLYVIYGSAAAFIATLIVSNGAGAAGAGAFFQVMALFAMGTSLCVFGADTGLVRTMSAQRAVGRYSALPQLIRFAVVPSTFIALAVVAAALIYALPAITPQLEPEIRLAIFVSAPFLLIAAWMTLAFGALRGLGQTVEFTFLQSTVLPTLRILAVLLAVSFSGAVVYLALAWSLPILLVLLFAVLWVKKYMPSEPDLPHYLPRHLAVVSVPQASVAAPESAKSFWSFSSARGVSAMVEATLEWIDVLLIGVFLGPAASGVYGAVNRCVRVGAMVEHTARVVTGPEISAAIARADTVRARQIFVSATRILIAVGWPFFITLAIFGETLLRFFGEEFTIGAPLFWIICSAMLLQMAAGGVQSVLLMSGKSRWQLYNKLSALVVAVALNLTLIPVWGLKGAATAWAAAVLVDCGMATYQVYTKVGIRPQPTEILPTVTIAALLPGLGGALSVLLWGQSLTALLVYAAVIIPTYLLLLYRFRTAVGLEKFFTSLTRKLGR</sequence>
<evidence type="ECO:0000256" key="2">
    <source>
        <dbReference type="ARBA" id="ARBA00022475"/>
    </source>
</evidence>
<feature type="transmembrane region" description="Helical" evidence="6">
    <location>
        <begin position="442"/>
        <end position="465"/>
    </location>
</feature>
<keyword evidence="8" id="KW-1185">Reference proteome</keyword>
<feature type="transmembrane region" description="Helical" evidence="6">
    <location>
        <begin position="177"/>
        <end position="199"/>
    </location>
</feature>
<keyword evidence="3 6" id="KW-0812">Transmembrane</keyword>
<dbReference type="PANTHER" id="PTHR30250:SF11">
    <property type="entry name" value="O-ANTIGEN TRANSPORTER-RELATED"/>
    <property type="match status" value="1"/>
</dbReference>
<feature type="transmembrane region" description="Helical" evidence="6">
    <location>
        <begin position="388"/>
        <end position="405"/>
    </location>
</feature>
<protein>
    <recommendedName>
        <fullName evidence="9">Multidrug transporter MATE</fullName>
    </recommendedName>
</protein>
<comment type="caution">
    <text evidence="7">The sequence shown here is derived from an EMBL/GenBank/DDBJ whole genome shotgun (WGS) entry which is preliminary data.</text>
</comment>
<evidence type="ECO:0000313" key="8">
    <source>
        <dbReference type="Proteomes" id="UP001500187"/>
    </source>
</evidence>
<evidence type="ECO:0000256" key="5">
    <source>
        <dbReference type="ARBA" id="ARBA00023136"/>
    </source>
</evidence>
<evidence type="ECO:0008006" key="9">
    <source>
        <dbReference type="Google" id="ProtNLM"/>
    </source>
</evidence>
<proteinExistence type="predicted"/>
<evidence type="ECO:0000256" key="1">
    <source>
        <dbReference type="ARBA" id="ARBA00004651"/>
    </source>
</evidence>
<feature type="transmembrane region" description="Helical" evidence="6">
    <location>
        <begin position="12"/>
        <end position="30"/>
    </location>
</feature>
<evidence type="ECO:0000313" key="7">
    <source>
        <dbReference type="EMBL" id="GAA4796250.1"/>
    </source>
</evidence>
<feature type="transmembrane region" description="Helical" evidence="6">
    <location>
        <begin position="471"/>
        <end position="489"/>
    </location>
</feature>
<feature type="transmembrane region" description="Helical" evidence="6">
    <location>
        <begin position="42"/>
        <end position="65"/>
    </location>
</feature>
<keyword evidence="4 6" id="KW-1133">Transmembrane helix</keyword>
<dbReference type="PANTHER" id="PTHR30250">
    <property type="entry name" value="PST FAMILY PREDICTED COLANIC ACID TRANSPORTER"/>
    <property type="match status" value="1"/>
</dbReference>
<feature type="transmembrane region" description="Helical" evidence="6">
    <location>
        <begin position="313"/>
        <end position="334"/>
    </location>
</feature>
<evidence type="ECO:0000256" key="4">
    <source>
        <dbReference type="ARBA" id="ARBA00022989"/>
    </source>
</evidence>
<keyword evidence="2" id="KW-1003">Cell membrane</keyword>
<accession>A0ABP9BJ03</accession>
<dbReference type="InterPro" id="IPR050833">
    <property type="entry name" value="Poly_Biosynth_Transport"/>
</dbReference>
<feature type="transmembrane region" description="Helical" evidence="6">
    <location>
        <begin position="118"/>
        <end position="139"/>
    </location>
</feature>
<feature type="transmembrane region" description="Helical" evidence="6">
    <location>
        <begin position="411"/>
        <end position="430"/>
    </location>
</feature>
<name>A0ABP9BJ03_9MICC</name>
<comment type="subcellular location">
    <subcellularLocation>
        <location evidence="1">Cell membrane</location>
        <topology evidence="1">Multi-pass membrane protein</topology>
    </subcellularLocation>
</comment>
<evidence type="ECO:0000256" key="3">
    <source>
        <dbReference type="ARBA" id="ARBA00022692"/>
    </source>
</evidence>